<dbReference type="AlphaFoldDB" id="A0A1X2GW66"/>
<dbReference type="InterPro" id="IPR032675">
    <property type="entry name" value="LRR_dom_sf"/>
</dbReference>
<dbReference type="InterPro" id="IPR036047">
    <property type="entry name" value="F-box-like_dom_sf"/>
</dbReference>
<evidence type="ECO:0000313" key="4">
    <source>
        <dbReference type="Proteomes" id="UP000242146"/>
    </source>
</evidence>
<evidence type="ECO:0000259" key="2">
    <source>
        <dbReference type="PROSITE" id="PS50181"/>
    </source>
</evidence>
<evidence type="ECO:0000256" key="1">
    <source>
        <dbReference type="SAM" id="MobiDB-lite"/>
    </source>
</evidence>
<dbReference type="Gene3D" id="3.80.10.10">
    <property type="entry name" value="Ribonuclease Inhibitor"/>
    <property type="match status" value="1"/>
</dbReference>
<dbReference type="SUPFAM" id="SSF52047">
    <property type="entry name" value="RNI-like"/>
    <property type="match status" value="1"/>
</dbReference>
<accession>A0A1X2GW66</accession>
<protein>
    <recommendedName>
        <fullName evidence="2">F-box domain-containing protein</fullName>
    </recommendedName>
</protein>
<feature type="domain" description="F-box" evidence="2">
    <location>
        <begin position="139"/>
        <end position="186"/>
    </location>
</feature>
<dbReference type="EMBL" id="MCGT01000002">
    <property type="protein sequence ID" value="ORX62291.1"/>
    <property type="molecule type" value="Genomic_DNA"/>
</dbReference>
<dbReference type="SMART" id="SM00256">
    <property type="entry name" value="FBOX"/>
    <property type="match status" value="1"/>
</dbReference>
<dbReference type="Proteomes" id="UP000242146">
    <property type="component" value="Unassembled WGS sequence"/>
</dbReference>
<dbReference type="PROSITE" id="PS50181">
    <property type="entry name" value="FBOX"/>
    <property type="match status" value="1"/>
</dbReference>
<name>A0A1X2GW66_9FUNG</name>
<dbReference type="OrthoDB" id="10257471at2759"/>
<organism evidence="3 4">
    <name type="scientific">Hesseltinella vesiculosa</name>
    <dbReference type="NCBI Taxonomy" id="101127"/>
    <lineage>
        <taxon>Eukaryota</taxon>
        <taxon>Fungi</taxon>
        <taxon>Fungi incertae sedis</taxon>
        <taxon>Mucoromycota</taxon>
        <taxon>Mucoromycotina</taxon>
        <taxon>Mucoromycetes</taxon>
        <taxon>Mucorales</taxon>
        <taxon>Cunninghamellaceae</taxon>
        <taxon>Hesseltinella</taxon>
    </lineage>
</organism>
<dbReference type="Pfam" id="PF12937">
    <property type="entry name" value="F-box-like"/>
    <property type="match status" value="1"/>
</dbReference>
<comment type="caution">
    <text evidence="3">The sequence shown here is derived from an EMBL/GenBank/DDBJ whole genome shotgun (WGS) entry which is preliminary data.</text>
</comment>
<dbReference type="SUPFAM" id="SSF81383">
    <property type="entry name" value="F-box domain"/>
    <property type="match status" value="1"/>
</dbReference>
<feature type="compositionally biased region" description="Basic residues" evidence="1">
    <location>
        <begin position="25"/>
        <end position="43"/>
    </location>
</feature>
<reference evidence="3 4" key="1">
    <citation type="submission" date="2016-07" db="EMBL/GenBank/DDBJ databases">
        <title>Pervasive Adenine N6-methylation of Active Genes in Fungi.</title>
        <authorList>
            <consortium name="DOE Joint Genome Institute"/>
            <person name="Mondo S.J."/>
            <person name="Dannebaum R.O."/>
            <person name="Kuo R.C."/>
            <person name="Labutti K."/>
            <person name="Haridas S."/>
            <person name="Kuo A."/>
            <person name="Salamov A."/>
            <person name="Ahrendt S.R."/>
            <person name="Lipzen A."/>
            <person name="Sullivan W."/>
            <person name="Andreopoulos W.B."/>
            <person name="Clum A."/>
            <person name="Lindquist E."/>
            <person name="Daum C."/>
            <person name="Ramamoorthy G.K."/>
            <person name="Gryganskyi A."/>
            <person name="Culley D."/>
            <person name="Magnuson J.K."/>
            <person name="James T.Y."/>
            <person name="O'Malley M.A."/>
            <person name="Stajich J.E."/>
            <person name="Spatafora J.W."/>
            <person name="Visel A."/>
            <person name="Grigoriev I.V."/>
        </authorList>
    </citation>
    <scope>NUCLEOTIDE SEQUENCE [LARGE SCALE GENOMIC DNA]</scope>
    <source>
        <strain evidence="3 4">NRRL 3301</strain>
    </source>
</reference>
<keyword evidence="4" id="KW-1185">Reference proteome</keyword>
<gene>
    <name evidence="3" type="ORF">DM01DRAFT_1403965</name>
</gene>
<sequence>MLRPLKSRDTNIVTNDNVVLVKSPKPTHRVHPTKLQPVRRRQRISNDNVPHDLPITLRSTVSRPQPRISRLQQPPRRFRSILPKGDSSPESSPDNDTSRLHHHLLPSPLSSRYRIKVISPVRLHEPTLCRLSNTFPMSPRSLQGLPDDCVLEIFQWISDASTLAQMSVVCRQWHALLKAPSLWRTIDYNWPQFLDHLHSIDYHRWVANTSQRASQAPLHVPFHFSSIKTIHLHNADNEARSFHWTAMTSPFFNLHQLHLTDMFWTDILDLIVWTTALEELTCHAIRFKTKTPVSLSSFTSLRKLQVLRLHFGDVVDHQHRLTLTEPTPGSAATATVTSTMARRRHLQVPPKLPDTLRILVIHHLNDIEEHLMPVRPVDLLRRQQPYNLEAWRREWESLEYTLLQKYNLLLGSSHLQELSLGLCSAFTASVWKERLYPCTRHLRRLTLAGWEGSGLQEHPDAWARRLAQAAVLDHPLDKVMPEVEQAMADTIGTIPTLESLRFTDVACTPGLLETIRRLNKHRTIQAIVACLDTARLTLTLADLETHGSSRWSTLTVTLTSKPS</sequence>
<dbReference type="InterPro" id="IPR001810">
    <property type="entry name" value="F-box_dom"/>
</dbReference>
<proteinExistence type="predicted"/>
<feature type="region of interest" description="Disordered" evidence="1">
    <location>
        <begin position="21"/>
        <end position="104"/>
    </location>
</feature>
<evidence type="ECO:0000313" key="3">
    <source>
        <dbReference type="EMBL" id="ORX62291.1"/>
    </source>
</evidence>